<comment type="similarity">
    <text evidence="14">Belongs to the ribF family.</text>
</comment>
<evidence type="ECO:0000256" key="8">
    <source>
        <dbReference type="ARBA" id="ARBA00022777"/>
    </source>
</evidence>
<keyword evidence="17" id="KW-1185">Reference proteome</keyword>
<keyword evidence="4 14" id="KW-0288">FMN</keyword>
<dbReference type="GO" id="GO:0009398">
    <property type="term" value="P:FMN biosynthetic process"/>
    <property type="evidence" value="ECO:0007669"/>
    <property type="project" value="UniProtKB-UniRule"/>
</dbReference>
<evidence type="ECO:0000256" key="3">
    <source>
        <dbReference type="ARBA" id="ARBA00022630"/>
    </source>
</evidence>
<dbReference type="RefSeq" id="WP_132378459.1">
    <property type="nucleotide sequence ID" value="NZ_DAIPCY010000032.1"/>
</dbReference>
<comment type="catalytic activity">
    <reaction evidence="12 14">
        <text>riboflavin + ATP = FMN + ADP + H(+)</text>
        <dbReference type="Rhea" id="RHEA:14357"/>
        <dbReference type="ChEBI" id="CHEBI:15378"/>
        <dbReference type="ChEBI" id="CHEBI:30616"/>
        <dbReference type="ChEBI" id="CHEBI:57986"/>
        <dbReference type="ChEBI" id="CHEBI:58210"/>
        <dbReference type="ChEBI" id="CHEBI:456216"/>
        <dbReference type="EC" id="2.7.1.26"/>
    </reaction>
</comment>
<evidence type="ECO:0000313" key="16">
    <source>
        <dbReference type="EMBL" id="TCS82270.1"/>
    </source>
</evidence>
<dbReference type="GO" id="GO:0008531">
    <property type="term" value="F:riboflavin kinase activity"/>
    <property type="evidence" value="ECO:0007669"/>
    <property type="project" value="UniProtKB-UniRule"/>
</dbReference>
<accession>A0A4R3KGB5</accession>
<feature type="domain" description="Riboflavin kinase" evidence="15">
    <location>
        <begin position="153"/>
        <end position="278"/>
    </location>
</feature>
<keyword evidence="3 14" id="KW-0285">Flavoprotein</keyword>
<evidence type="ECO:0000256" key="5">
    <source>
        <dbReference type="ARBA" id="ARBA00022679"/>
    </source>
</evidence>
<keyword evidence="6 14" id="KW-0548">Nucleotidyltransferase</keyword>
<reference evidence="16 17" key="1">
    <citation type="submission" date="2019-03" db="EMBL/GenBank/DDBJ databases">
        <title>Genomic Encyclopedia of Type Strains, Phase IV (KMG-IV): sequencing the most valuable type-strain genomes for metagenomic binning, comparative biology and taxonomic classification.</title>
        <authorList>
            <person name="Goeker M."/>
        </authorList>
    </citation>
    <scope>NUCLEOTIDE SEQUENCE [LARGE SCALE GENOMIC DNA]</scope>
    <source>
        <strain evidence="16 17">DSM 29489</strain>
    </source>
</reference>
<keyword evidence="8 14" id="KW-0418">Kinase</keyword>
<keyword evidence="11" id="KW-0511">Multifunctional enzyme</keyword>
<dbReference type="EC" id="2.7.1.26" evidence="14"/>
<dbReference type="Gene3D" id="3.40.50.620">
    <property type="entry name" value="HUPs"/>
    <property type="match status" value="1"/>
</dbReference>
<evidence type="ECO:0000256" key="9">
    <source>
        <dbReference type="ARBA" id="ARBA00022827"/>
    </source>
</evidence>
<comment type="caution">
    <text evidence="16">The sequence shown here is derived from an EMBL/GenBank/DDBJ whole genome shotgun (WGS) entry which is preliminary data.</text>
</comment>
<proteinExistence type="inferred from homology"/>
<dbReference type="PANTHER" id="PTHR22749">
    <property type="entry name" value="RIBOFLAVIN KINASE/FMN ADENYLYLTRANSFERASE"/>
    <property type="match status" value="1"/>
</dbReference>
<dbReference type="InterPro" id="IPR015865">
    <property type="entry name" value="Riboflavin_kinase_bac/euk"/>
</dbReference>
<comment type="pathway">
    <text evidence="2 14">Cofactor biosynthesis; FMN biosynthesis; FMN from riboflavin (ATP route): step 1/1.</text>
</comment>
<dbReference type="GO" id="GO:0009231">
    <property type="term" value="P:riboflavin biosynthetic process"/>
    <property type="evidence" value="ECO:0007669"/>
    <property type="project" value="InterPro"/>
</dbReference>
<evidence type="ECO:0000313" key="17">
    <source>
        <dbReference type="Proteomes" id="UP000295726"/>
    </source>
</evidence>
<evidence type="ECO:0000256" key="14">
    <source>
        <dbReference type="PIRNR" id="PIRNR004491"/>
    </source>
</evidence>
<sequence>MKRLDKIVNMKNTCAAYGDFNGMHRGHLKIITELVAQAKKRGMKSVVISRPAKEEILTNEDEKAYFLERAGVDVLISCENEPDLLEQAIQTIGAKVLVVGENHKNLENVKVTANNAGIEVIICEPEKEDQQIITTAIVKKALIDCNFEKVTSLLGHPYIIIGKVVHGKALGRTVGMPTANLDTCETKLKPPSGVYATSIYVDEEHLKAMTNIGKRPSVDNFDYVTIEAFILDFDRDIYGRELVLEVQRFVRGVEKFNSLEEVQQQVQKDIQKVRDFLAA</sequence>
<dbReference type="GO" id="GO:0003919">
    <property type="term" value="F:FMN adenylyltransferase activity"/>
    <property type="evidence" value="ECO:0007669"/>
    <property type="project" value="UniProtKB-UniRule"/>
</dbReference>
<keyword evidence="10 14" id="KW-0067">ATP-binding</keyword>
<dbReference type="EC" id="2.7.7.2" evidence="14"/>
<dbReference type="InterPro" id="IPR015864">
    <property type="entry name" value="FAD_synthase"/>
</dbReference>
<dbReference type="OrthoDB" id="9803667at2"/>
<evidence type="ECO:0000256" key="13">
    <source>
        <dbReference type="ARBA" id="ARBA00049494"/>
    </source>
</evidence>
<dbReference type="SUPFAM" id="SSF52374">
    <property type="entry name" value="Nucleotidylyl transferase"/>
    <property type="match status" value="1"/>
</dbReference>
<evidence type="ECO:0000256" key="12">
    <source>
        <dbReference type="ARBA" id="ARBA00047880"/>
    </source>
</evidence>
<dbReference type="InterPro" id="IPR023468">
    <property type="entry name" value="Riboflavin_kinase"/>
</dbReference>
<dbReference type="Pfam" id="PF01687">
    <property type="entry name" value="Flavokinase"/>
    <property type="match status" value="1"/>
</dbReference>
<dbReference type="PANTHER" id="PTHR22749:SF6">
    <property type="entry name" value="RIBOFLAVIN KINASE"/>
    <property type="match status" value="1"/>
</dbReference>
<dbReference type="Gene3D" id="2.40.30.30">
    <property type="entry name" value="Riboflavin kinase-like"/>
    <property type="match status" value="1"/>
</dbReference>
<dbReference type="InterPro" id="IPR014729">
    <property type="entry name" value="Rossmann-like_a/b/a_fold"/>
</dbReference>
<evidence type="ECO:0000256" key="1">
    <source>
        <dbReference type="ARBA" id="ARBA00004726"/>
    </source>
</evidence>
<comment type="pathway">
    <text evidence="1 14">Cofactor biosynthesis; FAD biosynthesis; FAD from FMN: step 1/1.</text>
</comment>
<name>A0A4R3KGB5_9FIRM</name>
<evidence type="ECO:0000256" key="7">
    <source>
        <dbReference type="ARBA" id="ARBA00022741"/>
    </source>
</evidence>
<dbReference type="Proteomes" id="UP000295726">
    <property type="component" value="Unassembled WGS sequence"/>
</dbReference>
<dbReference type="SMART" id="SM00904">
    <property type="entry name" value="Flavokinase"/>
    <property type="match status" value="1"/>
</dbReference>
<dbReference type="PIRSF" id="PIRSF004491">
    <property type="entry name" value="FAD_Synth"/>
    <property type="match status" value="1"/>
</dbReference>
<evidence type="ECO:0000256" key="2">
    <source>
        <dbReference type="ARBA" id="ARBA00005201"/>
    </source>
</evidence>
<evidence type="ECO:0000256" key="11">
    <source>
        <dbReference type="ARBA" id="ARBA00023268"/>
    </source>
</evidence>
<dbReference type="GO" id="GO:0005524">
    <property type="term" value="F:ATP binding"/>
    <property type="evidence" value="ECO:0007669"/>
    <property type="project" value="UniProtKB-UniRule"/>
</dbReference>
<dbReference type="UniPathway" id="UPA00277">
    <property type="reaction ID" value="UER00407"/>
</dbReference>
<evidence type="ECO:0000256" key="6">
    <source>
        <dbReference type="ARBA" id="ARBA00022695"/>
    </source>
</evidence>
<dbReference type="Pfam" id="PF06574">
    <property type="entry name" value="FAD_syn"/>
    <property type="match status" value="1"/>
</dbReference>
<keyword evidence="7 14" id="KW-0547">Nucleotide-binding</keyword>
<protein>
    <recommendedName>
        <fullName evidence="14">Riboflavin biosynthesis protein</fullName>
    </recommendedName>
    <domain>
        <recommendedName>
            <fullName evidence="14">Riboflavin kinase</fullName>
            <ecNumber evidence="14">2.7.1.26</ecNumber>
        </recommendedName>
        <alternativeName>
            <fullName evidence="14">Flavokinase</fullName>
        </alternativeName>
    </domain>
    <domain>
        <recommendedName>
            <fullName evidence="14">FMN adenylyltransferase</fullName>
            <ecNumber evidence="14">2.7.7.2</ecNumber>
        </recommendedName>
        <alternativeName>
            <fullName evidence="14">FAD pyrophosphorylase</fullName>
        </alternativeName>
        <alternativeName>
            <fullName evidence="14">FAD synthase</fullName>
        </alternativeName>
    </domain>
</protein>
<dbReference type="GO" id="GO:0006747">
    <property type="term" value="P:FAD biosynthetic process"/>
    <property type="evidence" value="ECO:0007669"/>
    <property type="project" value="UniProtKB-UniRule"/>
</dbReference>
<dbReference type="InterPro" id="IPR023465">
    <property type="entry name" value="Riboflavin_kinase_dom_sf"/>
</dbReference>
<evidence type="ECO:0000256" key="4">
    <source>
        <dbReference type="ARBA" id="ARBA00022643"/>
    </source>
</evidence>
<dbReference type="SUPFAM" id="SSF82114">
    <property type="entry name" value="Riboflavin kinase-like"/>
    <property type="match status" value="1"/>
</dbReference>
<gene>
    <name evidence="16" type="ORF">EDD59_102137</name>
</gene>
<keyword evidence="9 14" id="KW-0274">FAD</keyword>
<dbReference type="UniPathway" id="UPA00276">
    <property type="reaction ID" value="UER00406"/>
</dbReference>
<comment type="catalytic activity">
    <reaction evidence="13 14">
        <text>FMN + ATP + H(+) = FAD + diphosphate</text>
        <dbReference type="Rhea" id="RHEA:17237"/>
        <dbReference type="ChEBI" id="CHEBI:15378"/>
        <dbReference type="ChEBI" id="CHEBI:30616"/>
        <dbReference type="ChEBI" id="CHEBI:33019"/>
        <dbReference type="ChEBI" id="CHEBI:57692"/>
        <dbReference type="ChEBI" id="CHEBI:58210"/>
        <dbReference type="EC" id="2.7.7.2"/>
    </reaction>
</comment>
<keyword evidence="5 14" id="KW-0808">Transferase</keyword>
<dbReference type="InterPro" id="IPR002606">
    <property type="entry name" value="Riboflavin_kinase_bac"/>
</dbReference>
<dbReference type="EMBL" id="SLZZ01000002">
    <property type="protein sequence ID" value="TCS82270.1"/>
    <property type="molecule type" value="Genomic_DNA"/>
</dbReference>
<evidence type="ECO:0000256" key="10">
    <source>
        <dbReference type="ARBA" id="ARBA00022840"/>
    </source>
</evidence>
<evidence type="ECO:0000259" key="15">
    <source>
        <dbReference type="SMART" id="SM00904"/>
    </source>
</evidence>
<dbReference type="AlphaFoldDB" id="A0A4R3KGB5"/>
<organism evidence="16 17">
    <name type="scientific">Muricomes intestini</name>
    <dbReference type="NCBI Taxonomy" id="1796634"/>
    <lineage>
        <taxon>Bacteria</taxon>
        <taxon>Bacillati</taxon>
        <taxon>Bacillota</taxon>
        <taxon>Clostridia</taxon>
        <taxon>Lachnospirales</taxon>
        <taxon>Lachnospiraceae</taxon>
        <taxon>Muricomes</taxon>
    </lineage>
</organism>